<protein>
    <submittedName>
        <fullName evidence="4">BHLH domain-containing protein</fullName>
    </submittedName>
</protein>
<dbReference type="InterPro" id="IPR036638">
    <property type="entry name" value="HLH_DNA-bd_sf"/>
</dbReference>
<evidence type="ECO:0000313" key="2">
    <source>
        <dbReference type="EMBL" id="VDP77940.1"/>
    </source>
</evidence>
<dbReference type="InterPro" id="IPR011598">
    <property type="entry name" value="bHLH_dom"/>
</dbReference>
<evidence type="ECO:0000259" key="1">
    <source>
        <dbReference type="PROSITE" id="PS50888"/>
    </source>
</evidence>
<organism evidence="4">
    <name type="scientific">Echinostoma caproni</name>
    <dbReference type="NCBI Taxonomy" id="27848"/>
    <lineage>
        <taxon>Eukaryota</taxon>
        <taxon>Metazoa</taxon>
        <taxon>Spiralia</taxon>
        <taxon>Lophotrochozoa</taxon>
        <taxon>Platyhelminthes</taxon>
        <taxon>Trematoda</taxon>
        <taxon>Digenea</taxon>
        <taxon>Plagiorchiida</taxon>
        <taxon>Echinostomata</taxon>
        <taxon>Echinostomatoidea</taxon>
        <taxon>Echinostomatidae</taxon>
        <taxon>Echinostoma</taxon>
    </lineage>
</organism>
<evidence type="ECO:0000313" key="3">
    <source>
        <dbReference type="Proteomes" id="UP000272942"/>
    </source>
</evidence>
<dbReference type="Gene3D" id="4.10.280.10">
    <property type="entry name" value="Helix-loop-helix DNA-binding domain"/>
    <property type="match status" value="1"/>
</dbReference>
<dbReference type="GO" id="GO:0046983">
    <property type="term" value="F:protein dimerization activity"/>
    <property type="evidence" value="ECO:0007669"/>
    <property type="project" value="InterPro"/>
</dbReference>
<dbReference type="WBParaSite" id="ECPE_0000630101-mRNA-1">
    <property type="protein sequence ID" value="ECPE_0000630101-mRNA-1"/>
    <property type="gene ID" value="ECPE_0000630101"/>
</dbReference>
<dbReference type="OrthoDB" id="10048995at2759"/>
<dbReference type="GO" id="GO:0000981">
    <property type="term" value="F:DNA-binding transcription factor activity, RNA polymerase II-specific"/>
    <property type="evidence" value="ECO:0007669"/>
    <property type="project" value="TreeGrafter"/>
</dbReference>
<sequence>MNWHAEDVFSDTPDTCTGNYEMSQPVLISQLETETQSWSTELNMHCPPDPALRSDEPCPRYGPVESPSMWSNQSSRSYYEPPTSSECVEFKWPNNCDIDPMDGLLCEDGLSPDNLDFLIDEPALRSGAKVRERKRMLSINSAFEMLRTCLPTFPYERRISKIDTLRLAIAYLALLRDMLHSLDEIPTSQQASITGTRVIRFMFERLQAPDRHSFLWYTSDATHTCWSAGAR</sequence>
<proteinExistence type="predicted"/>
<dbReference type="InterPro" id="IPR050283">
    <property type="entry name" value="E-box_TF_Regulators"/>
</dbReference>
<feature type="domain" description="BHLH" evidence="1">
    <location>
        <begin position="123"/>
        <end position="175"/>
    </location>
</feature>
<reference evidence="2 3" key="2">
    <citation type="submission" date="2018-11" db="EMBL/GenBank/DDBJ databases">
        <authorList>
            <consortium name="Pathogen Informatics"/>
        </authorList>
    </citation>
    <scope>NUCLEOTIDE SEQUENCE [LARGE SCALE GENOMIC DNA]</scope>
    <source>
        <strain evidence="2 3">Egypt</strain>
    </source>
</reference>
<dbReference type="EMBL" id="UZAN01043283">
    <property type="protein sequence ID" value="VDP77940.1"/>
    <property type="molecule type" value="Genomic_DNA"/>
</dbReference>
<dbReference type="PANTHER" id="PTHR23349">
    <property type="entry name" value="BASIC HELIX-LOOP-HELIX TRANSCRIPTION FACTOR, TWIST"/>
    <property type="match status" value="1"/>
</dbReference>
<dbReference type="AlphaFoldDB" id="A0A183AH53"/>
<reference evidence="4" key="1">
    <citation type="submission" date="2016-06" db="UniProtKB">
        <authorList>
            <consortium name="WormBaseParasite"/>
        </authorList>
    </citation>
    <scope>IDENTIFICATION</scope>
</reference>
<dbReference type="Proteomes" id="UP000272942">
    <property type="component" value="Unassembled WGS sequence"/>
</dbReference>
<dbReference type="PROSITE" id="PS50888">
    <property type="entry name" value="BHLH"/>
    <property type="match status" value="1"/>
</dbReference>
<dbReference type="SUPFAM" id="SSF47459">
    <property type="entry name" value="HLH, helix-loop-helix DNA-binding domain"/>
    <property type="match status" value="1"/>
</dbReference>
<dbReference type="GO" id="GO:0032502">
    <property type="term" value="P:developmental process"/>
    <property type="evidence" value="ECO:0007669"/>
    <property type="project" value="TreeGrafter"/>
</dbReference>
<gene>
    <name evidence="2" type="ORF">ECPE_LOCUS6288</name>
</gene>
<keyword evidence="3" id="KW-1185">Reference proteome</keyword>
<name>A0A183AH53_9TREM</name>
<dbReference type="Pfam" id="PF00010">
    <property type="entry name" value="HLH"/>
    <property type="match status" value="1"/>
</dbReference>
<dbReference type="GO" id="GO:0000977">
    <property type="term" value="F:RNA polymerase II transcription regulatory region sequence-specific DNA binding"/>
    <property type="evidence" value="ECO:0007669"/>
    <property type="project" value="TreeGrafter"/>
</dbReference>
<dbReference type="SMART" id="SM00353">
    <property type="entry name" value="HLH"/>
    <property type="match status" value="1"/>
</dbReference>
<dbReference type="PANTHER" id="PTHR23349:SF97">
    <property type="entry name" value="BHLH DOMAIN-CONTAINING PROTEIN"/>
    <property type="match status" value="1"/>
</dbReference>
<evidence type="ECO:0000313" key="4">
    <source>
        <dbReference type="WBParaSite" id="ECPE_0000630101-mRNA-1"/>
    </source>
</evidence>
<accession>A0A183AH53</accession>